<evidence type="ECO:0000259" key="6">
    <source>
        <dbReference type="Pfam" id="PF02900"/>
    </source>
</evidence>
<dbReference type="Proteomes" id="UP000244855">
    <property type="component" value="Unassembled WGS sequence"/>
</dbReference>
<keyword evidence="8" id="KW-1185">Reference proteome</keyword>
<evidence type="ECO:0000313" key="7">
    <source>
        <dbReference type="EMBL" id="PVH96683.1"/>
    </source>
</evidence>
<dbReference type="InterPro" id="IPR004183">
    <property type="entry name" value="Xdiol_dOase_suB"/>
</dbReference>
<name>A0A2V1DGF4_9PLEO</name>
<dbReference type="OrthoDB" id="7396853at2759"/>
<proteinExistence type="inferred from homology"/>
<protein>
    <submittedName>
        <fullName evidence="7">Extradiol aromatic ring-opening dioxygenase</fullName>
    </submittedName>
</protein>
<dbReference type="InterPro" id="IPR014436">
    <property type="entry name" value="Extradiol_dOase_DODA"/>
</dbReference>
<evidence type="ECO:0000256" key="4">
    <source>
        <dbReference type="ARBA" id="ARBA00022833"/>
    </source>
</evidence>
<feature type="domain" description="Extradiol ring-cleavage dioxygenase class III enzyme subunit B" evidence="6">
    <location>
        <begin position="12"/>
        <end position="259"/>
    </location>
</feature>
<dbReference type="GO" id="GO:0016702">
    <property type="term" value="F:oxidoreductase activity, acting on single donors with incorporation of molecular oxygen, incorporation of two atoms of oxygen"/>
    <property type="evidence" value="ECO:0007669"/>
    <property type="project" value="UniProtKB-ARBA"/>
</dbReference>
<dbReference type="PANTHER" id="PTHR30096">
    <property type="entry name" value="4,5-DOPA DIOXYGENASE EXTRADIOL-LIKE PROTEIN"/>
    <property type="match status" value="1"/>
</dbReference>
<evidence type="ECO:0000256" key="3">
    <source>
        <dbReference type="ARBA" id="ARBA00022723"/>
    </source>
</evidence>
<dbReference type="STRING" id="97972.A0A2V1DGF4"/>
<dbReference type="Pfam" id="PF02900">
    <property type="entry name" value="LigB"/>
    <property type="match status" value="1"/>
</dbReference>
<keyword evidence="7" id="KW-0223">Dioxygenase</keyword>
<keyword evidence="4" id="KW-0862">Zinc</keyword>
<organism evidence="7 8">
    <name type="scientific">Periconia macrospinosa</name>
    <dbReference type="NCBI Taxonomy" id="97972"/>
    <lineage>
        <taxon>Eukaryota</taxon>
        <taxon>Fungi</taxon>
        <taxon>Dikarya</taxon>
        <taxon>Ascomycota</taxon>
        <taxon>Pezizomycotina</taxon>
        <taxon>Dothideomycetes</taxon>
        <taxon>Pleosporomycetidae</taxon>
        <taxon>Pleosporales</taxon>
        <taxon>Massarineae</taxon>
        <taxon>Periconiaceae</taxon>
        <taxon>Periconia</taxon>
    </lineage>
</organism>
<keyword evidence="5" id="KW-0560">Oxidoreductase</keyword>
<evidence type="ECO:0000256" key="2">
    <source>
        <dbReference type="ARBA" id="ARBA00007581"/>
    </source>
</evidence>
<keyword evidence="3" id="KW-0479">Metal-binding</keyword>
<dbReference type="SUPFAM" id="SSF53213">
    <property type="entry name" value="LigB-like"/>
    <property type="match status" value="1"/>
</dbReference>
<sequence>MTDSTPRLAPVICISHGGGPMPVLGDPGHTAIVKSLKTRVPKILKLNTPEQPRAIVLVTAHWQTADVTISSGEKHPLYYDYGGFPKEAYSLKYDAPGSPEVAEEVRKALEKEGVRSVADGKRGWDHGVFVPMMLIHPAANIPIVQVSVLSSESPSAHFAYGRALSSLRAQNIAIVGSGFASFHNLGLMFSGAARSPDFKRLNEAWNDAVKDAASTQDETQRKEKFEKWRTWPSAYKMHPNGGAEHFLPLVVCAGAGRGAAKSYSDEFMGLKMWSFYWE</sequence>
<dbReference type="GO" id="GO:0008270">
    <property type="term" value="F:zinc ion binding"/>
    <property type="evidence" value="ECO:0007669"/>
    <property type="project" value="InterPro"/>
</dbReference>
<comment type="cofactor">
    <cofactor evidence="1">
        <name>Zn(2+)</name>
        <dbReference type="ChEBI" id="CHEBI:29105"/>
    </cofactor>
</comment>
<comment type="similarity">
    <text evidence="2">Belongs to the DODA-type extradiol aromatic ring-opening dioxygenase family.</text>
</comment>
<evidence type="ECO:0000313" key="8">
    <source>
        <dbReference type="Proteomes" id="UP000244855"/>
    </source>
</evidence>
<dbReference type="EMBL" id="KZ805457">
    <property type="protein sequence ID" value="PVH96683.1"/>
    <property type="molecule type" value="Genomic_DNA"/>
</dbReference>
<dbReference type="CDD" id="cd07363">
    <property type="entry name" value="45_DOPA_Dioxygenase"/>
    <property type="match status" value="1"/>
</dbReference>
<evidence type="ECO:0000256" key="5">
    <source>
        <dbReference type="ARBA" id="ARBA00023002"/>
    </source>
</evidence>
<dbReference type="PANTHER" id="PTHR30096:SF0">
    <property type="entry name" value="4,5-DOPA DIOXYGENASE EXTRADIOL-LIKE PROTEIN"/>
    <property type="match status" value="1"/>
</dbReference>
<dbReference type="Gene3D" id="3.40.830.10">
    <property type="entry name" value="LigB-like"/>
    <property type="match status" value="1"/>
</dbReference>
<accession>A0A2V1DGF4</accession>
<dbReference type="AlphaFoldDB" id="A0A2V1DGF4"/>
<gene>
    <name evidence="7" type="ORF">DM02DRAFT_534682</name>
</gene>
<evidence type="ECO:0000256" key="1">
    <source>
        <dbReference type="ARBA" id="ARBA00001947"/>
    </source>
</evidence>
<dbReference type="GO" id="GO:0008198">
    <property type="term" value="F:ferrous iron binding"/>
    <property type="evidence" value="ECO:0007669"/>
    <property type="project" value="InterPro"/>
</dbReference>
<reference evidence="7 8" key="1">
    <citation type="journal article" date="2018" name="Sci. Rep.">
        <title>Comparative genomics provides insights into the lifestyle and reveals functional heterogeneity of dark septate endophytic fungi.</title>
        <authorList>
            <person name="Knapp D.G."/>
            <person name="Nemeth J.B."/>
            <person name="Barry K."/>
            <person name="Hainaut M."/>
            <person name="Henrissat B."/>
            <person name="Johnson J."/>
            <person name="Kuo A."/>
            <person name="Lim J.H.P."/>
            <person name="Lipzen A."/>
            <person name="Nolan M."/>
            <person name="Ohm R.A."/>
            <person name="Tamas L."/>
            <person name="Grigoriev I.V."/>
            <person name="Spatafora J.W."/>
            <person name="Nagy L.G."/>
            <person name="Kovacs G.M."/>
        </authorList>
    </citation>
    <scope>NUCLEOTIDE SEQUENCE [LARGE SCALE GENOMIC DNA]</scope>
    <source>
        <strain evidence="7 8">DSE2036</strain>
    </source>
</reference>
<dbReference type="PIRSF" id="PIRSF006157">
    <property type="entry name" value="Doxgns_DODA"/>
    <property type="match status" value="1"/>
</dbReference>